<organism evidence="2 3">
    <name type="scientific">Geomicrobium sediminis</name>
    <dbReference type="NCBI Taxonomy" id="1347788"/>
    <lineage>
        <taxon>Bacteria</taxon>
        <taxon>Bacillati</taxon>
        <taxon>Bacillota</taxon>
        <taxon>Bacilli</taxon>
        <taxon>Bacillales</taxon>
        <taxon>Geomicrobium</taxon>
    </lineage>
</organism>
<dbReference type="PANTHER" id="PTHR43861">
    <property type="entry name" value="TRANS-ACONITATE 2-METHYLTRANSFERASE-RELATED"/>
    <property type="match status" value="1"/>
</dbReference>
<dbReference type="Pfam" id="PF08241">
    <property type="entry name" value="Methyltransf_11"/>
    <property type="match status" value="1"/>
</dbReference>
<dbReference type="Gene3D" id="3.40.50.150">
    <property type="entry name" value="Vaccinia Virus protein VP39"/>
    <property type="match status" value="1"/>
</dbReference>
<dbReference type="CDD" id="cd02440">
    <property type="entry name" value="AdoMet_MTases"/>
    <property type="match status" value="1"/>
</dbReference>
<evidence type="ECO:0000313" key="2">
    <source>
        <dbReference type="EMBL" id="MBM7633049.1"/>
    </source>
</evidence>
<keyword evidence="2" id="KW-0830">Ubiquinone</keyword>
<protein>
    <submittedName>
        <fullName evidence="2">Ubiquinone/menaquinone biosynthesis C-methylase UbiE</fullName>
    </submittedName>
</protein>
<proteinExistence type="predicted"/>
<dbReference type="InterPro" id="IPR029063">
    <property type="entry name" value="SAM-dependent_MTases_sf"/>
</dbReference>
<sequence length="243" mass="27923">MNNITAYWDERALGYSKSSVEELSDETKHKWQQYLLHYIPAGQQLKCLDLGCGPGFLALLLQEMGHTVYGVDTSESMIEHANANAVTKGLTIDFSVMDAQSLQFDSDTFDFIVTRNVTWNLSSPEQAYDEWLRVLKPGGRFLNFDGNHYLHLFDDRYANFRKSNVYEDPHQTVHLKGINTNTIEEIARQQPLSSVERPAWDLAFFQDQSVKIIDVQTTPITFTNDSLETETVIDRFHLCVEKF</sequence>
<keyword evidence="3" id="KW-1185">Reference proteome</keyword>
<accession>A0ABS2PC95</accession>
<dbReference type="RefSeq" id="WP_204697555.1">
    <property type="nucleotide sequence ID" value="NZ_JAFBEC010000005.1"/>
</dbReference>
<name>A0ABS2PC95_9BACL</name>
<dbReference type="SUPFAM" id="SSF53335">
    <property type="entry name" value="S-adenosyl-L-methionine-dependent methyltransferases"/>
    <property type="match status" value="1"/>
</dbReference>
<evidence type="ECO:0000259" key="1">
    <source>
        <dbReference type="Pfam" id="PF08241"/>
    </source>
</evidence>
<feature type="domain" description="Methyltransferase type 11" evidence="1">
    <location>
        <begin position="48"/>
        <end position="142"/>
    </location>
</feature>
<evidence type="ECO:0000313" key="3">
    <source>
        <dbReference type="Proteomes" id="UP000741863"/>
    </source>
</evidence>
<comment type="caution">
    <text evidence="2">The sequence shown here is derived from an EMBL/GenBank/DDBJ whole genome shotgun (WGS) entry which is preliminary data.</text>
</comment>
<gene>
    <name evidence="2" type="ORF">JOD17_002143</name>
</gene>
<reference evidence="2 3" key="1">
    <citation type="submission" date="2021-01" db="EMBL/GenBank/DDBJ databases">
        <title>Genomic Encyclopedia of Type Strains, Phase IV (KMG-IV): sequencing the most valuable type-strain genomes for metagenomic binning, comparative biology and taxonomic classification.</title>
        <authorList>
            <person name="Goeker M."/>
        </authorList>
    </citation>
    <scope>NUCLEOTIDE SEQUENCE [LARGE SCALE GENOMIC DNA]</scope>
    <source>
        <strain evidence="2 3">DSM 25540</strain>
    </source>
</reference>
<dbReference type="InterPro" id="IPR013216">
    <property type="entry name" value="Methyltransf_11"/>
</dbReference>
<dbReference type="Proteomes" id="UP000741863">
    <property type="component" value="Unassembled WGS sequence"/>
</dbReference>
<dbReference type="EMBL" id="JAFBEC010000005">
    <property type="protein sequence ID" value="MBM7633049.1"/>
    <property type="molecule type" value="Genomic_DNA"/>
</dbReference>